<sequence length="159" mass="17019">MARFTVVQEVDAPAEAVWGALVDWPRHGDWAPLTVVRTVPGPAEGVGAGFVARTGVGPLAFDDPMTVVAWQAPAGDRPGRCEVVKSGRVVHGRAWFSVTPLADRRCRVVWFEEVTVSPRSLTRLAGPVLSLAGRLGFAATLRAVARDVERDLAARSGPR</sequence>
<evidence type="ECO:0000313" key="2">
    <source>
        <dbReference type="Proteomes" id="UP000598996"/>
    </source>
</evidence>
<organism evidence="1 2">
    <name type="scientific">Paractinoplanes lichenicola</name>
    <dbReference type="NCBI Taxonomy" id="2802976"/>
    <lineage>
        <taxon>Bacteria</taxon>
        <taxon>Bacillati</taxon>
        <taxon>Actinomycetota</taxon>
        <taxon>Actinomycetes</taxon>
        <taxon>Micromonosporales</taxon>
        <taxon>Micromonosporaceae</taxon>
        <taxon>Paractinoplanes</taxon>
    </lineage>
</organism>
<dbReference type="EMBL" id="JAENHO010000013">
    <property type="protein sequence ID" value="MBL7260244.1"/>
    <property type="molecule type" value="Genomic_DNA"/>
</dbReference>
<protein>
    <submittedName>
        <fullName evidence="1">SRPBCC family protein</fullName>
    </submittedName>
</protein>
<gene>
    <name evidence="1" type="ORF">JKJ07_38685</name>
</gene>
<keyword evidence="2" id="KW-1185">Reference proteome</keyword>
<proteinExistence type="predicted"/>
<dbReference type="Proteomes" id="UP000598996">
    <property type="component" value="Unassembled WGS sequence"/>
</dbReference>
<reference evidence="1 2" key="1">
    <citation type="submission" date="2021-01" db="EMBL/GenBank/DDBJ databases">
        <title>Actinoplanes sp. nov. LDG1-01 isolated from lichen.</title>
        <authorList>
            <person name="Saeng-In P."/>
            <person name="Phongsopitanun W."/>
            <person name="Kanchanasin P."/>
            <person name="Yuki M."/>
            <person name="Kudo T."/>
            <person name="Ohkuma M."/>
            <person name="Tanasupawat S."/>
        </authorList>
    </citation>
    <scope>NUCLEOTIDE SEQUENCE [LARGE SCALE GENOMIC DNA]</scope>
    <source>
        <strain evidence="1 2">LDG1-01</strain>
    </source>
</reference>
<dbReference type="Gene3D" id="3.30.530.20">
    <property type="match status" value="1"/>
</dbReference>
<evidence type="ECO:0000313" key="1">
    <source>
        <dbReference type="EMBL" id="MBL7260244.1"/>
    </source>
</evidence>
<dbReference type="RefSeq" id="WP_202996963.1">
    <property type="nucleotide sequence ID" value="NZ_JAENHO010000013.1"/>
</dbReference>
<dbReference type="SUPFAM" id="SSF55961">
    <property type="entry name" value="Bet v1-like"/>
    <property type="match status" value="1"/>
</dbReference>
<accession>A0ABS1W0K8</accession>
<dbReference type="InterPro" id="IPR023393">
    <property type="entry name" value="START-like_dom_sf"/>
</dbReference>
<name>A0ABS1W0K8_9ACTN</name>
<dbReference type="Pfam" id="PF10604">
    <property type="entry name" value="Polyketide_cyc2"/>
    <property type="match status" value="1"/>
</dbReference>
<comment type="caution">
    <text evidence="1">The sequence shown here is derived from an EMBL/GenBank/DDBJ whole genome shotgun (WGS) entry which is preliminary data.</text>
</comment>
<dbReference type="InterPro" id="IPR019587">
    <property type="entry name" value="Polyketide_cyclase/dehydratase"/>
</dbReference>